<sequence>MNRKVFALVVLLWGTAVFAFPLWVNRYNGPANSDEMVCAVLTDAGRNVIVVGSSPGTTTAYDIVVIKYAPNGDSIWARRIAGSGYSNDIAKAAVVDASGAVYVTGTTGTYPDYNILTLKINANGTDAWSATYQGSAGKGDEPVDIAVDEAGNVYVTGNETNADNVTDIVTIKYSSSGSREWFAIFDGGATDGAAGIGLGPGGTVYVAGSSVQGTYTDYVTIKYTSNGAEAWSEYYNGSGNAEDAASGLAVAGDGSVFVTGKSATAPPPGGRFNWVTVKYDANGAQQWAKTYTGANAGAEAYGLTLGSNALYVFGKVMRSGNSDYGLVAYNPSSGDTLWVRVHNSQFNKDDVPSQILLDGQGKIHLMGSSKDANSRFDFYHIRYSSTGVFEGTGARYNSPYDNDDQGVGIAVDDQGQVVITGVCYWGVTSMNYDIVTVKYDSAAPGIAEGRVLPKPAPGLVLAPNPAPRNAGVNLMVAGEGRAQIKVYDATGAMVMAEDIQVPAGYRFNGLNSGVYLVEVNQSGKIQRAKLVVE</sequence>
<dbReference type="InterPro" id="IPR011047">
    <property type="entry name" value="Quinoprotein_ADH-like_sf"/>
</dbReference>
<evidence type="ECO:0000313" key="1">
    <source>
        <dbReference type="EMBL" id="HEA87381.1"/>
    </source>
</evidence>
<dbReference type="InterPro" id="IPR026444">
    <property type="entry name" value="Secre_tail"/>
</dbReference>
<dbReference type="InterPro" id="IPR011042">
    <property type="entry name" value="6-blade_b-propeller_TolB-like"/>
</dbReference>
<protein>
    <submittedName>
        <fullName evidence="2">T9SS type A sorting domain-containing protein</fullName>
    </submittedName>
</protein>
<gene>
    <name evidence="1" type="ORF">ENP94_05130</name>
    <name evidence="2" type="ORF">ENS16_01325</name>
</gene>
<dbReference type="Pfam" id="PF06739">
    <property type="entry name" value="SBBP"/>
    <property type="match status" value="1"/>
</dbReference>
<dbReference type="SUPFAM" id="SSF50998">
    <property type="entry name" value="Quinoprotein alcohol dehydrogenase-like"/>
    <property type="match status" value="1"/>
</dbReference>
<reference evidence="2" key="1">
    <citation type="journal article" date="2020" name="mSystems">
        <title>Genome- and Community-Level Interaction Insights into Carbon Utilization and Element Cycling Functions of Hydrothermarchaeota in Hydrothermal Sediment.</title>
        <authorList>
            <person name="Zhou Z."/>
            <person name="Liu Y."/>
            <person name="Xu W."/>
            <person name="Pan J."/>
            <person name="Luo Z.H."/>
            <person name="Li M."/>
        </authorList>
    </citation>
    <scope>NUCLEOTIDE SEQUENCE [LARGE SCALE GENOMIC DNA]</scope>
    <source>
        <strain evidence="1">SpSt-265</strain>
        <strain evidence="2">SpSt-465</strain>
    </source>
</reference>
<evidence type="ECO:0000313" key="2">
    <source>
        <dbReference type="EMBL" id="HFJ53316.1"/>
    </source>
</evidence>
<dbReference type="Gene3D" id="2.120.10.30">
    <property type="entry name" value="TolB, C-terminal domain"/>
    <property type="match status" value="1"/>
</dbReference>
<dbReference type="AlphaFoldDB" id="A0A7C3ILZ9"/>
<dbReference type="SUPFAM" id="SSF101898">
    <property type="entry name" value="NHL repeat"/>
    <property type="match status" value="1"/>
</dbReference>
<dbReference type="EMBL" id="DSLG01000006">
    <property type="protein sequence ID" value="HEA87381.1"/>
    <property type="molecule type" value="Genomic_DNA"/>
</dbReference>
<dbReference type="PANTHER" id="PTHR42754:SF1">
    <property type="entry name" value="LIPOPROTEIN"/>
    <property type="match status" value="1"/>
</dbReference>
<accession>A0A7C3ILZ9</accession>
<dbReference type="NCBIfam" id="TIGR04183">
    <property type="entry name" value="Por_Secre_tail"/>
    <property type="match status" value="1"/>
</dbReference>
<dbReference type="InterPro" id="IPR010620">
    <property type="entry name" value="SBBP_repeat"/>
</dbReference>
<organism evidence="2">
    <name type="scientific">candidate division WOR-3 bacterium</name>
    <dbReference type="NCBI Taxonomy" id="2052148"/>
    <lineage>
        <taxon>Bacteria</taxon>
        <taxon>Bacteria division WOR-3</taxon>
    </lineage>
</organism>
<proteinExistence type="predicted"/>
<dbReference type="PANTHER" id="PTHR42754">
    <property type="entry name" value="ENDOGLUCANASE"/>
    <property type="match status" value="1"/>
</dbReference>
<comment type="caution">
    <text evidence="2">The sequence shown here is derived from an EMBL/GenBank/DDBJ whole genome shotgun (WGS) entry which is preliminary data.</text>
</comment>
<dbReference type="EMBL" id="DSTU01000002">
    <property type="protein sequence ID" value="HFJ53316.1"/>
    <property type="molecule type" value="Genomic_DNA"/>
</dbReference>
<name>A0A7C3ILZ9_UNCW3</name>